<proteinExistence type="predicted"/>
<reference evidence="4 5" key="1">
    <citation type="submission" date="2020-08" db="EMBL/GenBank/DDBJ databases">
        <title>Sequencing the genomes of 1000 actinobacteria strains.</title>
        <authorList>
            <person name="Klenk H.-P."/>
        </authorList>
    </citation>
    <scope>NUCLEOTIDE SEQUENCE [LARGE SCALE GENOMIC DNA]</scope>
    <source>
        <strain evidence="4 5">DSM 43768</strain>
    </source>
</reference>
<dbReference type="EMBL" id="JACHMI010000001">
    <property type="protein sequence ID" value="MBB6555260.1"/>
    <property type="molecule type" value="Genomic_DNA"/>
</dbReference>
<feature type="domain" description="HTH araC/xylS-type" evidence="3">
    <location>
        <begin position="1"/>
        <end position="46"/>
    </location>
</feature>
<keyword evidence="2" id="KW-0804">Transcription</keyword>
<dbReference type="InterPro" id="IPR018060">
    <property type="entry name" value="HTH_AraC"/>
</dbReference>
<evidence type="ECO:0000256" key="1">
    <source>
        <dbReference type="ARBA" id="ARBA00023015"/>
    </source>
</evidence>
<organism evidence="4 5">
    <name type="scientific">Nonomuraea rubra</name>
    <dbReference type="NCBI Taxonomy" id="46180"/>
    <lineage>
        <taxon>Bacteria</taxon>
        <taxon>Bacillati</taxon>
        <taxon>Actinomycetota</taxon>
        <taxon>Actinomycetes</taxon>
        <taxon>Streptosporangiales</taxon>
        <taxon>Streptosporangiaceae</taxon>
        <taxon>Nonomuraea</taxon>
    </lineage>
</organism>
<keyword evidence="5" id="KW-1185">Reference proteome</keyword>
<sequence>MRTVLARGRQAPWGQLAATAGYYDRSHMTSEFRTLMGVTPAAYFAGRLPALQPC</sequence>
<dbReference type="GO" id="GO:0003700">
    <property type="term" value="F:DNA-binding transcription factor activity"/>
    <property type="evidence" value="ECO:0007669"/>
    <property type="project" value="InterPro"/>
</dbReference>
<evidence type="ECO:0000259" key="3">
    <source>
        <dbReference type="PROSITE" id="PS01124"/>
    </source>
</evidence>
<dbReference type="RefSeq" id="WP_185109877.1">
    <property type="nucleotide sequence ID" value="NZ_BAAAXY010000300.1"/>
</dbReference>
<keyword evidence="4" id="KW-0238">DNA-binding</keyword>
<accession>A0A7X0P4S7</accession>
<dbReference type="Proteomes" id="UP000565579">
    <property type="component" value="Unassembled WGS sequence"/>
</dbReference>
<dbReference type="GO" id="GO:0043565">
    <property type="term" value="F:sequence-specific DNA binding"/>
    <property type="evidence" value="ECO:0007669"/>
    <property type="project" value="InterPro"/>
</dbReference>
<evidence type="ECO:0000313" key="4">
    <source>
        <dbReference type="EMBL" id="MBB6555260.1"/>
    </source>
</evidence>
<evidence type="ECO:0000256" key="2">
    <source>
        <dbReference type="ARBA" id="ARBA00023163"/>
    </source>
</evidence>
<dbReference type="Gene3D" id="1.10.10.60">
    <property type="entry name" value="Homeodomain-like"/>
    <property type="match status" value="1"/>
</dbReference>
<name>A0A7X0P4S7_9ACTN</name>
<gene>
    <name evidence="4" type="ORF">HD593_010055</name>
</gene>
<comment type="caution">
    <text evidence="4">The sequence shown here is derived from an EMBL/GenBank/DDBJ whole genome shotgun (WGS) entry which is preliminary data.</text>
</comment>
<protein>
    <submittedName>
        <fullName evidence="4">AraC-like DNA-binding protein</fullName>
    </submittedName>
</protein>
<keyword evidence="1" id="KW-0805">Transcription regulation</keyword>
<dbReference type="SUPFAM" id="SSF46689">
    <property type="entry name" value="Homeodomain-like"/>
    <property type="match status" value="1"/>
</dbReference>
<dbReference type="InterPro" id="IPR009057">
    <property type="entry name" value="Homeodomain-like_sf"/>
</dbReference>
<dbReference type="PROSITE" id="PS01124">
    <property type="entry name" value="HTH_ARAC_FAMILY_2"/>
    <property type="match status" value="1"/>
</dbReference>
<dbReference type="AlphaFoldDB" id="A0A7X0P4S7"/>
<dbReference type="Pfam" id="PF00165">
    <property type="entry name" value="HTH_AraC"/>
    <property type="match status" value="1"/>
</dbReference>
<evidence type="ECO:0000313" key="5">
    <source>
        <dbReference type="Proteomes" id="UP000565579"/>
    </source>
</evidence>